<dbReference type="EMBL" id="GGMS01007785">
    <property type="protein sequence ID" value="MBY76988.1"/>
    <property type="molecule type" value="Transcribed_RNA"/>
</dbReference>
<name>A0A2S2QGX8_9HEMI</name>
<dbReference type="OrthoDB" id="6623323at2759"/>
<dbReference type="PANTHER" id="PTHR47027:SF29">
    <property type="entry name" value="C2H2-TYPE DOMAIN-CONTAINING PROTEIN"/>
    <property type="match status" value="1"/>
</dbReference>
<dbReference type="PANTHER" id="PTHR47027">
    <property type="entry name" value="REVERSE TRANSCRIPTASE DOMAIN-CONTAINING PROTEIN"/>
    <property type="match status" value="1"/>
</dbReference>
<protein>
    <submittedName>
        <fullName evidence="1">Uncharacterized protein</fullName>
    </submittedName>
</protein>
<reference evidence="1" key="1">
    <citation type="submission" date="2018-04" db="EMBL/GenBank/DDBJ databases">
        <title>Transcriptome assembly of Sipha flava.</title>
        <authorList>
            <person name="Scully E.D."/>
            <person name="Geib S.M."/>
            <person name="Palmer N.A."/>
            <person name="Koch K."/>
            <person name="Bradshaw J."/>
            <person name="Heng-Moss T."/>
            <person name="Sarath G."/>
        </authorList>
    </citation>
    <scope>NUCLEOTIDE SEQUENCE</scope>
</reference>
<proteinExistence type="predicted"/>
<dbReference type="AlphaFoldDB" id="A0A2S2QGX8"/>
<sequence length="116" mass="13700">MGLMINEGKTKYMVVKRGNQLHQNRNLVIGNYCFEKVECFKYLEVDLNSRNSYHEEINLRVKSGNKCYFALQKTFKSKVISKKLKMKLYKVLVRPVILYACETWPTSKEDERKLAV</sequence>
<evidence type="ECO:0000313" key="1">
    <source>
        <dbReference type="EMBL" id="MBY76988.1"/>
    </source>
</evidence>
<gene>
    <name evidence="1" type="ORF">g.43671</name>
</gene>
<organism evidence="1">
    <name type="scientific">Sipha flava</name>
    <name type="common">yellow sugarcane aphid</name>
    <dbReference type="NCBI Taxonomy" id="143950"/>
    <lineage>
        <taxon>Eukaryota</taxon>
        <taxon>Metazoa</taxon>
        <taxon>Ecdysozoa</taxon>
        <taxon>Arthropoda</taxon>
        <taxon>Hexapoda</taxon>
        <taxon>Insecta</taxon>
        <taxon>Pterygota</taxon>
        <taxon>Neoptera</taxon>
        <taxon>Paraneoptera</taxon>
        <taxon>Hemiptera</taxon>
        <taxon>Sternorrhyncha</taxon>
        <taxon>Aphidomorpha</taxon>
        <taxon>Aphidoidea</taxon>
        <taxon>Aphididae</taxon>
        <taxon>Sipha</taxon>
    </lineage>
</organism>
<accession>A0A2S2QGX8</accession>